<protein>
    <recommendedName>
        <fullName evidence="11">ascorbate ferrireductase (transmembrane)</fullName>
        <ecNumber evidence="11">7.2.1.3</ecNumber>
    </recommendedName>
</protein>
<keyword evidence="15" id="KW-1185">Reference proteome</keyword>
<evidence type="ECO:0000256" key="1">
    <source>
        <dbReference type="ARBA" id="ARBA00001970"/>
    </source>
</evidence>
<dbReference type="EMBL" id="CAJNOC010000237">
    <property type="protein sequence ID" value="CAF0731306.1"/>
    <property type="molecule type" value="Genomic_DNA"/>
</dbReference>
<dbReference type="SMART" id="SM00665">
    <property type="entry name" value="B561"/>
    <property type="match status" value="1"/>
</dbReference>
<feature type="domain" description="Cytochrome b561" evidence="13">
    <location>
        <begin position="1"/>
        <end position="180"/>
    </location>
</feature>
<dbReference type="PANTHER" id="PTHR15422">
    <property type="entry name" value="OS05G0565100 PROTEIN"/>
    <property type="match status" value="1"/>
</dbReference>
<dbReference type="PANTHER" id="PTHR15422:SF24">
    <property type="entry name" value="DOMON RELATED DOMAIN-CONTAINING PROTEIN"/>
    <property type="match status" value="1"/>
</dbReference>
<keyword evidence="5 12" id="KW-0812">Transmembrane</keyword>
<dbReference type="Pfam" id="PF03188">
    <property type="entry name" value="Cytochrom_B561"/>
    <property type="match status" value="1"/>
</dbReference>
<gene>
    <name evidence="14" type="ORF">OXX778_LOCUS2859</name>
</gene>
<evidence type="ECO:0000256" key="7">
    <source>
        <dbReference type="ARBA" id="ARBA00022982"/>
    </source>
</evidence>
<dbReference type="EC" id="7.2.1.3" evidence="11"/>
<dbReference type="GO" id="GO:0140571">
    <property type="term" value="F:transmembrane ascorbate ferrireductase activity"/>
    <property type="evidence" value="ECO:0007669"/>
    <property type="project" value="UniProtKB-EC"/>
</dbReference>
<dbReference type="GO" id="GO:0016020">
    <property type="term" value="C:membrane"/>
    <property type="evidence" value="ECO:0007669"/>
    <property type="project" value="UniProtKB-SubCell"/>
</dbReference>
<evidence type="ECO:0000256" key="8">
    <source>
        <dbReference type="ARBA" id="ARBA00022989"/>
    </source>
</evidence>
<evidence type="ECO:0000256" key="4">
    <source>
        <dbReference type="ARBA" id="ARBA00022617"/>
    </source>
</evidence>
<dbReference type="AlphaFoldDB" id="A0A813N6Z4"/>
<dbReference type="CDD" id="cd08760">
    <property type="entry name" value="Cyt_b561_FRRS1_like"/>
    <property type="match status" value="1"/>
</dbReference>
<feature type="transmembrane region" description="Helical" evidence="12">
    <location>
        <begin position="12"/>
        <end position="31"/>
    </location>
</feature>
<dbReference type="PROSITE" id="PS50939">
    <property type="entry name" value="CYTOCHROME_B561"/>
    <property type="match status" value="1"/>
</dbReference>
<evidence type="ECO:0000256" key="5">
    <source>
        <dbReference type="ARBA" id="ARBA00022692"/>
    </source>
</evidence>
<evidence type="ECO:0000259" key="13">
    <source>
        <dbReference type="PROSITE" id="PS50939"/>
    </source>
</evidence>
<feature type="transmembrane region" description="Helical" evidence="12">
    <location>
        <begin position="84"/>
        <end position="106"/>
    </location>
</feature>
<comment type="subcellular location">
    <subcellularLocation>
        <location evidence="2">Membrane</location>
        <topology evidence="2">Multi-pass membrane protein</topology>
    </subcellularLocation>
</comment>
<comment type="cofactor">
    <cofactor evidence="1">
        <name>heme b</name>
        <dbReference type="ChEBI" id="CHEBI:60344"/>
    </cofactor>
</comment>
<dbReference type="InterPro" id="IPR045150">
    <property type="entry name" value="CYB561D1/2"/>
</dbReference>
<feature type="transmembrane region" description="Helical" evidence="12">
    <location>
        <begin position="52"/>
        <end position="72"/>
    </location>
</feature>
<dbReference type="Gene3D" id="1.20.120.1770">
    <property type="match status" value="1"/>
</dbReference>
<dbReference type="GO" id="GO:0140575">
    <property type="term" value="F:transmembrane monodehydroascorbate reductase activity"/>
    <property type="evidence" value="ECO:0007669"/>
    <property type="project" value="InterPro"/>
</dbReference>
<evidence type="ECO:0000256" key="9">
    <source>
        <dbReference type="ARBA" id="ARBA00023004"/>
    </source>
</evidence>
<keyword evidence="3" id="KW-0813">Transport</keyword>
<dbReference type="GO" id="GO:0020037">
    <property type="term" value="F:heme binding"/>
    <property type="evidence" value="ECO:0007669"/>
    <property type="project" value="TreeGrafter"/>
</dbReference>
<organism evidence="14 15">
    <name type="scientific">Brachionus calyciflorus</name>
    <dbReference type="NCBI Taxonomy" id="104777"/>
    <lineage>
        <taxon>Eukaryota</taxon>
        <taxon>Metazoa</taxon>
        <taxon>Spiralia</taxon>
        <taxon>Gnathifera</taxon>
        <taxon>Rotifera</taxon>
        <taxon>Eurotatoria</taxon>
        <taxon>Monogononta</taxon>
        <taxon>Pseudotrocha</taxon>
        <taxon>Ploima</taxon>
        <taxon>Brachionidae</taxon>
        <taxon>Brachionus</taxon>
    </lineage>
</organism>
<dbReference type="GO" id="GO:0046872">
    <property type="term" value="F:metal ion binding"/>
    <property type="evidence" value="ECO:0007669"/>
    <property type="project" value="UniProtKB-KW"/>
</dbReference>
<evidence type="ECO:0000256" key="6">
    <source>
        <dbReference type="ARBA" id="ARBA00022723"/>
    </source>
</evidence>
<feature type="transmembrane region" description="Helical" evidence="12">
    <location>
        <begin position="200"/>
        <end position="224"/>
    </location>
</feature>
<keyword evidence="10 12" id="KW-0472">Membrane</keyword>
<dbReference type="InterPro" id="IPR006593">
    <property type="entry name" value="Cyt_b561/ferric_Rdtase_TM"/>
</dbReference>
<keyword evidence="7" id="KW-0249">Electron transport</keyword>
<dbReference type="Proteomes" id="UP000663879">
    <property type="component" value="Unassembled WGS sequence"/>
</dbReference>
<reference evidence="14" key="1">
    <citation type="submission" date="2021-02" db="EMBL/GenBank/DDBJ databases">
        <authorList>
            <person name="Nowell W R."/>
        </authorList>
    </citation>
    <scope>NUCLEOTIDE SEQUENCE</scope>
    <source>
        <strain evidence="14">Ploen Becks lab</strain>
    </source>
</reference>
<evidence type="ECO:0000313" key="14">
    <source>
        <dbReference type="EMBL" id="CAF0731306.1"/>
    </source>
</evidence>
<comment type="caution">
    <text evidence="14">The sequence shown here is derived from an EMBL/GenBank/DDBJ whole genome shotgun (WGS) entry which is preliminary data.</text>
</comment>
<proteinExistence type="predicted"/>
<keyword evidence="9" id="KW-0408">Iron</keyword>
<sequence length="231" mass="26570">MPDDRQKAHACLMIIAWMIFVPIAIVVARYMRFLFPTKKLCGSSVWLAVHRTLMLLVPVLSIAAFIVILANLNWDWVKPSKTLHFIHSIFGIFAIFLSFFQVMLAYIRPRFTESARNIFVLIHRWVGILALISATVAIFLGVCMPEMRLGTVGWGTMIGYVVYLILIPIPFELVYYFFYTKNGGVMSDRRKFWYEILSHLFYTIHTTAVMTFAINIIVLIAVGIETFGFKV</sequence>
<keyword evidence="4" id="KW-0349">Heme</keyword>
<evidence type="ECO:0000313" key="15">
    <source>
        <dbReference type="Proteomes" id="UP000663879"/>
    </source>
</evidence>
<feature type="transmembrane region" description="Helical" evidence="12">
    <location>
        <begin position="118"/>
        <end position="140"/>
    </location>
</feature>
<evidence type="ECO:0000256" key="2">
    <source>
        <dbReference type="ARBA" id="ARBA00004141"/>
    </source>
</evidence>
<evidence type="ECO:0000256" key="11">
    <source>
        <dbReference type="ARBA" id="ARBA00024225"/>
    </source>
</evidence>
<evidence type="ECO:0000256" key="12">
    <source>
        <dbReference type="SAM" id="Phobius"/>
    </source>
</evidence>
<evidence type="ECO:0000256" key="10">
    <source>
        <dbReference type="ARBA" id="ARBA00023136"/>
    </source>
</evidence>
<evidence type="ECO:0000256" key="3">
    <source>
        <dbReference type="ARBA" id="ARBA00022448"/>
    </source>
</evidence>
<keyword evidence="6" id="KW-0479">Metal-binding</keyword>
<accession>A0A813N6Z4</accession>
<feature type="transmembrane region" description="Helical" evidence="12">
    <location>
        <begin position="160"/>
        <end position="179"/>
    </location>
</feature>
<keyword evidence="8 12" id="KW-1133">Transmembrane helix</keyword>
<dbReference type="OrthoDB" id="2419613at2759"/>
<name>A0A813N6Z4_9BILA</name>